<protein>
    <submittedName>
        <fullName evidence="1">6309_t:CDS:1</fullName>
    </submittedName>
</protein>
<dbReference type="Proteomes" id="UP000789920">
    <property type="component" value="Unassembled WGS sequence"/>
</dbReference>
<dbReference type="EMBL" id="CAJVQC010002343">
    <property type="protein sequence ID" value="CAG8509953.1"/>
    <property type="molecule type" value="Genomic_DNA"/>
</dbReference>
<name>A0ACA9L7I3_9GLOM</name>
<organism evidence="1 2">
    <name type="scientific">Racocetra persica</name>
    <dbReference type="NCBI Taxonomy" id="160502"/>
    <lineage>
        <taxon>Eukaryota</taxon>
        <taxon>Fungi</taxon>
        <taxon>Fungi incertae sedis</taxon>
        <taxon>Mucoromycota</taxon>
        <taxon>Glomeromycotina</taxon>
        <taxon>Glomeromycetes</taxon>
        <taxon>Diversisporales</taxon>
        <taxon>Gigasporaceae</taxon>
        <taxon>Racocetra</taxon>
    </lineage>
</organism>
<evidence type="ECO:0000313" key="1">
    <source>
        <dbReference type="EMBL" id="CAG8509953.1"/>
    </source>
</evidence>
<keyword evidence="2" id="KW-1185">Reference proteome</keyword>
<comment type="caution">
    <text evidence="1">The sequence shown here is derived from an EMBL/GenBank/DDBJ whole genome shotgun (WGS) entry which is preliminary data.</text>
</comment>
<reference evidence="1" key="1">
    <citation type="submission" date="2021-06" db="EMBL/GenBank/DDBJ databases">
        <authorList>
            <person name="Kallberg Y."/>
            <person name="Tangrot J."/>
            <person name="Rosling A."/>
        </authorList>
    </citation>
    <scope>NUCLEOTIDE SEQUENCE</scope>
    <source>
        <strain evidence="1">MA461A</strain>
    </source>
</reference>
<evidence type="ECO:0000313" key="2">
    <source>
        <dbReference type="Proteomes" id="UP000789920"/>
    </source>
</evidence>
<sequence length="154" mass="18090">MELNTFSGHIKKTTALLQQQLRLANINGDFIINQNSVEYGIGIEKNELDISIASHNSDVQKLHLKLTLFIEDLRRREVTFRTLPEIEGDNWHDQVKNLCSHILLSSLDSVTRLSYHYSLGILLEHQLWNNTARNEIRKLFTPRKYLEIWKITHR</sequence>
<proteinExistence type="predicted"/>
<gene>
    <name evidence="1" type="ORF">RPERSI_LOCUS2213</name>
</gene>
<accession>A0ACA9L7I3</accession>